<dbReference type="InterPro" id="IPR052164">
    <property type="entry name" value="Anthracycline_SecMetBiosynth"/>
</dbReference>
<gene>
    <name evidence="2" type="ORF">C9E81_20380</name>
</gene>
<accession>A0A3M0MK33</accession>
<dbReference type="RefSeq" id="WP_122114188.1">
    <property type="nucleotide sequence ID" value="NZ_QOKZ01000011.1"/>
</dbReference>
<dbReference type="OrthoDB" id="9792626at2"/>
<evidence type="ECO:0000313" key="3">
    <source>
        <dbReference type="Proteomes" id="UP000273516"/>
    </source>
</evidence>
<dbReference type="PANTHER" id="PTHR33993:SF5">
    <property type="entry name" value="GLYOXALASE"/>
    <property type="match status" value="1"/>
</dbReference>
<dbReference type="InterPro" id="IPR029068">
    <property type="entry name" value="Glyas_Bleomycin-R_OHBP_Dase"/>
</dbReference>
<dbReference type="Proteomes" id="UP000273516">
    <property type="component" value="Unassembled WGS sequence"/>
</dbReference>
<dbReference type="SUPFAM" id="SSF54593">
    <property type="entry name" value="Glyoxalase/Bleomycin resistance protein/Dihydroxybiphenyl dioxygenase"/>
    <property type="match status" value="1"/>
</dbReference>
<feature type="domain" description="VOC" evidence="1">
    <location>
        <begin position="6"/>
        <end position="116"/>
    </location>
</feature>
<dbReference type="AlphaFoldDB" id="A0A3M0MK33"/>
<name>A0A3M0MK33_9RHOB</name>
<dbReference type="InterPro" id="IPR037523">
    <property type="entry name" value="VOC_core"/>
</dbReference>
<reference evidence="2 3" key="1">
    <citation type="submission" date="2018-07" db="EMBL/GenBank/DDBJ databases">
        <authorList>
            <person name="Zhang Y."/>
            <person name="Wang L."/>
            <person name="Ma S."/>
        </authorList>
    </citation>
    <scope>NUCLEOTIDE SEQUENCE [LARGE SCALE GENOMIC DNA]</scope>
    <source>
        <strain evidence="2 3">4-2</strain>
    </source>
</reference>
<dbReference type="PANTHER" id="PTHR33993">
    <property type="entry name" value="GLYOXALASE-RELATED"/>
    <property type="match status" value="1"/>
</dbReference>
<keyword evidence="3" id="KW-1185">Reference proteome</keyword>
<dbReference type="InterPro" id="IPR041581">
    <property type="entry name" value="Glyoxalase_6"/>
</dbReference>
<dbReference type="Pfam" id="PF18029">
    <property type="entry name" value="Glyoxalase_6"/>
    <property type="match status" value="1"/>
</dbReference>
<proteinExistence type="predicted"/>
<dbReference type="PROSITE" id="PS51819">
    <property type="entry name" value="VOC"/>
    <property type="match status" value="1"/>
</dbReference>
<evidence type="ECO:0000313" key="2">
    <source>
        <dbReference type="EMBL" id="RMC31647.1"/>
    </source>
</evidence>
<comment type="caution">
    <text evidence="2">The sequence shown here is derived from an EMBL/GenBank/DDBJ whole genome shotgun (WGS) entry which is preliminary data.</text>
</comment>
<protein>
    <submittedName>
        <fullName evidence="2">VOC family protein</fullName>
    </submittedName>
</protein>
<dbReference type="EMBL" id="QOKZ01000011">
    <property type="protein sequence ID" value="RMC31647.1"/>
    <property type="molecule type" value="Genomic_DNA"/>
</dbReference>
<dbReference type="Gene3D" id="3.10.180.10">
    <property type="entry name" value="2,3-Dihydroxybiphenyl 1,2-Dioxygenase, domain 1"/>
    <property type="match status" value="1"/>
</dbReference>
<organism evidence="2 3">
    <name type="scientific">Paracoccus alkanivorans</name>
    <dbReference type="NCBI Taxonomy" id="2116655"/>
    <lineage>
        <taxon>Bacteria</taxon>
        <taxon>Pseudomonadati</taxon>
        <taxon>Pseudomonadota</taxon>
        <taxon>Alphaproteobacteria</taxon>
        <taxon>Rhodobacterales</taxon>
        <taxon>Paracoccaceae</taxon>
        <taxon>Paracoccus</taxon>
    </lineage>
</organism>
<sequence length="123" mass="13596">MARVLGIGGVFFKAKDPKAIAAWYERHLGISDLGKAVWQQEAGPTILGPFSEDTEYFGRPGQQWLINFRVDDLDSMIAALKAGGIPVETRAEWDSEAGRFARIHDPEGNPVELWEPRIGESGD</sequence>
<evidence type="ECO:0000259" key="1">
    <source>
        <dbReference type="PROSITE" id="PS51819"/>
    </source>
</evidence>